<dbReference type="OrthoDB" id="65825at2157"/>
<evidence type="ECO:0000313" key="2">
    <source>
        <dbReference type="EMBL" id="AEH07286.1"/>
    </source>
</evidence>
<evidence type="ECO:0000256" key="1">
    <source>
        <dbReference type="SAM" id="Phobius"/>
    </source>
</evidence>
<evidence type="ECO:0008006" key="4">
    <source>
        <dbReference type="Google" id="ProtNLM"/>
    </source>
</evidence>
<dbReference type="KEGG" id="mok:Metok_1320"/>
<dbReference type="Proteomes" id="UP000009296">
    <property type="component" value="Chromosome"/>
</dbReference>
<proteinExistence type="predicted"/>
<organism evidence="2 3">
    <name type="scientific">Methanothermococcus okinawensis (strain DSM 14208 / JCM 11175 / IH1)</name>
    <dbReference type="NCBI Taxonomy" id="647113"/>
    <lineage>
        <taxon>Archaea</taxon>
        <taxon>Methanobacteriati</taxon>
        <taxon>Methanobacteriota</taxon>
        <taxon>Methanomada group</taxon>
        <taxon>Methanococci</taxon>
        <taxon>Methanococcales</taxon>
        <taxon>Methanococcaceae</taxon>
        <taxon>Methanothermococcus</taxon>
    </lineage>
</organism>
<dbReference type="HOGENOM" id="CLU_1131620_0_0_2"/>
<dbReference type="RefSeq" id="WP_013867468.1">
    <property type="nucleotide sequence ID" value="NC_015636.1"/>
</dbReference>
<dbReference type="STRING" id="647113.Metok_1320"/>
<accession>F8AJT7</accession>
<reference evidence="2" key="1">
    <citation type="submission" date="2011-05" db="EMBL/GenBank/DDBJ databases">
        <title>Complete sequence of chromosome of Methanothermococcus okinawensis IH1.</title>
        <authorList>
            <consortium name="US DOE Joint Genome Institute"/>
            <person name="Lucas S."/>
            <person name="Han J."/>
            <person name="Lapidus A."/>
            <person name="Cheng J.-F."/>
            <person name="Goodwin L."/>
            <person name="Pitluck S."/>
            <person name="Peters L."/>
            <person name="Mikhailova N."/>
            <person name="Held B."/>
            <person name="Han C."/>
            <person name="Tapia R."/>
            <person name="Land M."/>
            <person name="Hauser L."/>
            <person name="Kyrpides N."/>
            <person name="Ivanova N."/>
            <person name="Pagani I."/>
            <person name="Sieprawska-Lupa M."/>
            <person name="Takai K."/>
            <person name="Miyazaki J."/>
            <person name="Whitman W."/>
            <person name="Woyke T."/>
        </authorList>
    </citation>
    <scope>NUCLEOTIDE SEQUENCE</scope>
    <source>
        <strain evidence="2">IH1</strain>
    </source>
</reference>
<keyword evidence="1" id="KW-0472">Membrane</keyword>
<feature type="transmembrane region" description="Helical" evidence="1">
    <location>
        <begin position="232"/>
        <end position="253"/>
    </location>
</feature>
<feature type="transmembrane region" description="Helical" evidence="1">
    <location>
        <begin position="171"/>
        <end position="189"/>
    </location>
</feature>
<feature type="transmembrane region" description="Helical" evidence="1">
    <location>
        <begin position="140"/>
        <end position="159"/>
    </location>
</feature>
<gene>
    <name evidence="2" type="ordered locus">Metok_1320</name>
</gene>
<dbReference type="GeneID" id="10773476"/>
<feature type="transmembrane region" description="Helical" evidence="1">
    <location>
        <begin position="87"/>
        <end position="109"/>
    </location>
</feature>
<evidence type="ECO:0000313" key="3">
    <source>
        <dbReference type="Proteomes" id="UP000009296"/>
    </source>
</evidence>
<dbReference type="eggNOG" id="arCOG05021">
    <property type="taxonomic scope" value="Archaea"/>
</dbReference>
<keyword evidence="1" id="KW-0812">Transmembrane</keyword>
<keyword evidence="3" id="KW-1185">Reference proteome</keyword>
<dbReference type="EMBL" id="CP002792">
    <property type="protein sequence ID" value="AEH07286.1"/>
    <property type="molecule type" value="Genomic_DNA"/>
</dbReference>
<keyword evidence="1" id="KW-1133">Transmembrane helix</keyword>
<sequence>MQNKAEFLQNMFKYFLKLSFLKKFFITYVACWSGFLSMVLFSKILYFLFGRNTLNVAGNVASQKFEVISGAVSHQVGYNYLSISLSYFISNSIACVVILLVFPLVAYLYKKDMANNMKDNIKNNIENNRSSLKDYLNTMILFYIITVINPLTGILGYNINIKDIAVLLPHGIFEFAGFALSIVMGITIANKILPLNEIYIGENKKDRKLSINIMSIIKGINDKSILKDMLKIIAIFILIGIAASLEPLDWLIYEYAKYNNLNIIQVMVEVYRELLFYIF</sequence>
<protein>
    <recommendedName>
        <fullName evidence="4">Stage II sporulation protein M</fullName>
    </recommendedName>
</protein>
<feature type="transmembrane region" description="Helical" evidence="1">
    <location>
        <begin position="25"/>
        <end position="49"/>
    </location>
</feature>
<dbReference type="AlphaFoldDB" id="F8AJT7"/>
<name>F8AJT7_METOI</name>